<accession>A0ABD3WSP8</accession>
<dbReference type="InterPro" id="IPR011011">
    <property type="entry name" value="Znf_FYVE_PHD"/>
</dbReference>
<feature type="region of interest" description="Disordered" evidence="1">
    <location>
        <begin position="87"/>
        <end position="120"/>
    </location>
</feature>
<comment type="caution">
    <text evidence="3">The sequence shown here is derived from an EMBL/GenBank/DDBJ whole genome shotgun (WGS) entry which is preliminary data.</text>
</comment>
<reference evidence="3 4" key="1">
    <citation type="submission" date="2024-11" db="EMBL/GenBank/DDBJ databases">
        <title>Chromosome-level genome assembly of the freshwater bivalve Anodonta woodiana.</title>
        <authorList>
            <person name="Chen X."/>
        </authorList>
    </citation>
    <scope>NUCLEOTIDE SEQUENCE [LARGE SCALE GENOMIC DNA]</scope>
    <source>
        <strain evidence="3">MN2024</strain>
        <tissue evidence="3">Gills</tissue>
    </source>
</reference>
<organism evidence="3 4">
    <name type="scientific">Sinanodonta woodiana</name>
    <name type="common">Chinese pond mussel</name>
    <name type="synonym">Anodonta woodiana</name>
    <dbReference type="NCBI Taxonomy" id="1069815"/>
    <lineage>
        <taxon>Eukaryota</taxon>
        <taxon>Metazoa</taxon>
        <taxon>Spiralia</taxon>
        <taxon>Lophotrochozoa</taxon>
        <taxon>Mollusca</taxon>
        <taxon>Bivalvia</taxon>
        <taxon>Autobranchia</taxon>
        <taxon>Heteroconchia</taxon>
        <taxon>Palaeoheterodonta</taxon>
        <taxon>Unionida</taxon>
        <taxon>Unionoidea</taxon>
        <taxon>Unionidae</taxon>
        <taxon>Unioninae</taxon>
        <taxon>Sinanodonta</taxon>
    </lineage>
</organism>
<feature type="compositionally biased region" description="Basic and acidic residues" evidence="1">
    <location>
        <begin position="93"/>
        <end position="102"/>
    </location>
</feature>
<gene>
    <name evidence="3" type="ORF">ACJMK2_034770</name>
</gene>
<feature type="compositionally biased region" description="Low complexity" evidence="1">
    <location>
        <begin position="103"/>
        <end position="117"/>
    </location>
</feature>
<dbReference type="Pfam" id="PF14529">
    <property type="entry name" value="Exo_endo_phos_2"/>
    <property type="match status" value="1"/>
</dbReference>
<evidence type="ECO:0000259" key="2">
    <source>
        <dbReference type="Pfam" id="PF14529"/>
    </source>
</evidence>
<keyword evidence="4" id="KW-1185">Reference proteome</keyword>
<name>A0ABD3WSP8_SINWO</name>
<evidence type="ECO:0000313" key="4">
    <source>
        <dbReference type="Proteomes" id="UP001634394"/>
    </source>
</evidence>
<dbReference type="Gene3D" id="3.30.40.10">
    <property type="entry name" value="Zinc/RING finger domain, C3HC4 (zinc finger)"/>
    <property type="match status" value="1"/>
</dbReference>
<dbReference type="Gene3D" id="3.60.10.10">
    <property type="entry name" value="Endonuclease/exonuclease/phosphatase"/>
    <property type="match status" value="1"/>
</dbReference>
<dbReference type="InterPro" id="IPR013083">
    <property type="entry name" value="Znf_RING/FYVE/PHD"/>
</dbReference>
<dbReference type="AlphaFoldDB" id="A0ABD3WSP8"/>
<dbReference type="InterPro" id="IPR005135">
    <property type="entry name" value="Endo/exonuclease/phosphatase"/>
</dbReference>
<protein>
    <recommendedName>
        <fullName evidence="2">Endonuclease/exonuclease/phosphatase domain-containing protein</fullName>
    </recommendedName>
</protein>
<dbReference type="SUPFAM" id="SSF56219">
    <property type="entry name" value="DNase I-like"/>
    <property type="match status" value="1"/>
</dbReference>
<dbReference type="InterPro" id="IPR036691">
    <property type="entry name" value="Endo/exonu/phosph_ase_sf"/>
</dbReference>
<dbReference type="PANTHER" id="PTHR33395:SF22">
    <property type="entry name" value="REVERSE TRANSCRIPTASE DOMAIN-CONTAINING PROTEIN"/>
    <property type="match status" value="1"/>
</dbReference>
<dbReference type="Proteomes" id="UP001634394">
    <property type="component" value="Unassembled WGS sequence"/>
</dbReference>
<dbReference type="PANTHER" id="PTHR33395">
    <property type="entry name" value="TRANSCRIPTASE, PUTATIVE-RELATED-RELATED"/>
    <property type="match status" value="1"/>
</dbReference>
<evidence type="ECO:0000256" key="1">
    <source>
        <dbReference type="SAM" id="MobiDB-lite"/>
    </source>
</evidence>
<dbReference type="EMBL" id="JBJQND010000005">
    <property type="protein sequence ID" value="KAL3877011.1"/>
    <property type="molecule type" value="Genomic_DNA"/>
</dbReference>
<dbReference type="SUPFAM" id="SSF57903">
    <property type="entry name" value="FYVE/PHD zinc finger"/>
    <property type="match status" value="1"/>
</dbReference>
<feature type="domain" description="Endonuclease/exonuclease/phosphatase" evidence="2">
    <location>
        <begin position="240"/>
        <end position="353"/>
    </location>
</feature>
<sequence length="398" mass="45343">MCQLPVTWSRQGVACDECSVWHHMSCISLCSTDFRDLERSNVAWLCCKCDSINCDSFIFRTYETQTSNYYEPISNLDSTLDSVFSPLHTSSPADRKSPKPDTTRSSTRSKNRNTTSKDSIYSNLPRKQNLRIMTVNCRSVKENNCEFKTTVNYIKPDIICGTESWLRGIKPGKPHDTNAIKNSEIFPDHDNVYRNDRTSRGGGVFVAVQSNITSVECTESITDCELETVKISLKGKKDLFISSFYMAKRNSKDLDQLKLAIDFIHSENKQHIVCGDFNCPDVDWNNLSLKNDSNIQDRSIQQQLIELSVETNLTQIHDQPTRQGNILDLVLVSIPSLVKSSVSVPGISDHDIVVTDFDIKPVYSINKPRKIYLFKKANWDEIKEACISISESRFYLYH</sequence>
<proteinExistence type="predicted"/>
<evidence type="ECO:0000313" key="3">
    <source>
        <dbReference type="EMBL" id="KAL3877011.1"/>
    </source>
</evidence>